<evidence type="ECO:0000313" key="7">
    <source>
        <dbReference type="EMBL" id="GFP74754.1"/>
    </source>
</evidence>
<comment type="caution">
    <text evidence="7">The sequence shown here is derived from an EMBL/GenBank/DDBJ whole genome shotgun (WGS) entry which is preliminary data.</text>
</comment>
<evidence type="ECO:0000256" key="6">
    <source>
        <dbReference type="SAM" id="Phobius"/>
    </source>
</evidence>
<dbReference type="GO" id="GO:0015648">
    <property type="term" value="F:lipid-linked peptidoglycan transporter activity"/>
    <property type="evidence" value="ECO:0007669"/>
    <property type="project" value="TreeGrafter"/>
</dbReference>
<evidence type="ECO:0000256" key="1">
    <source>
        <dbReference type="ARBA" id="ARBA00004141"/>
    </source>
</evidence>
<evidence type="ECO:0000256" key="3">
    <source>
        <dbReference type="ARBA" id="ARBA00022960"/>
    </source>
</evidence>
<keyword evidence="7" id="KW-0808">Transferase</keyword>
<feature type="transmembrane region" description="Helical" evidence="6">
    <location>
        <begin position="398"/>
        <end position="420"/>
    </location>
</feature>
<dbReference type="EMBL" id="BLZR01000001">
    <property type="protein sequence ID" value="GFP74754.1"/>
    <property type="molecule type" value="Genomic_DNA"/>
</dbReference>
<feature type="transmembrane region" description="Helical" evidence="6">
    <location>
        <begin position="146"/>
        <end position="173"/>
    </location>
</feature>
<keyword evidence="8" id="KW-1185">Reference proteome</keyword>
<evidence type="ECO:0000256" key="4">
    <source>
        <dbReference type="ARBA" id="ARBA00022989"/>
    </source>
</evidence>
<feature type="transmembrane region" description="Helical" evidence="6">
    <location>
        <begin position="324"/>
        <end position="348"/>
    </location>
</feature>
<keyword evidence="5 6" id="KW-0472">Membrane</keyword>
<dbReference type="PANTHER" id="PTHR30474">
    <property type="entry name" value="CELL CYCLE PROTEIN"/>
    <property type="match status" value="1"/>
</dbReference>
<dbReference type="GO" id="GO:0016740">
    <property type="term" value="F:transferase activity"/>
    <property type="evidence" value="ECO:0007669"/>
    <property type="project" value="UniProtKB-KW"/>
</dbReference>
<keyword evidence="3" id="KW-0133">Cell shape</keyword>
<dbReference type="GO" id="GO:0051301">
    <property type="term" value="P:cell division"/>
    <property type="evidence" value="ECO:0007669"/>
    <property type="project" value="InterPro"/>
</dbReference>
<reference evidence="7 8" key="1">
    <citation type="submission" date="2020-07" db="EMBL/GenBank/DDBJ databases">
        <title>A new beta-1,3-glucan-decomposing anaerobic bacterium isolated from anoxic soil subjected to biological soil disinfestation.</title>
        <authorList>
            <person name="Ueki A."/>
            <person name="Tonouchi A."/>
        </authorList>
    </citation>
    <scope>NUCLEOTIDE SEQUENCE [LARGE SCALE GENOMIC DNA]</scope>
    <source>
        <strain evidence="7 8">TW1</strain>
    </source>
</reference>
<keyword evidence="2 6" id="KW-0812">Transmembrane</keyword>
<dbReference type="InterPro" id="IPR001182">
    <property type="entry name" value="FtsW/RodA"/>
</dbReference>
<dbReference type="PANTHER" id="PTHR30474:SF1">
    <property type="entry name" value="PEPTIDOGLYCAN GLYCOSYLTRANSFERASE MRDB"/>
    <property type="match status" value="1"/>
</dbReference>
<comment type="subcellular location">
    <subcellularLocation>
        <location evidence="1">Membrane</location>
        <topology evidence="1">Multi-pass membrane protein</topology>
    </subcellularLocation>
</comment>
<dbReference type="GO" id="GO:0032153">
    <property type="term" value="C:cell division site"/>
    <property type="evidence" value="ECO:0007669"/>
    <property type="project" value="TreeGrafter"/>
</dbReference>
<accession>A0A6V8SBY3</accession>
<evidence type="ECO:0000256" key="2">
    <source>
        <dbReference type="ARBA" id="ARBA00022692"/>
    </source>
</evidence>
<dbReference type="InterPro" id="IPR047928">
    <property type="entry name" value="Perm_prefix_1"/>
</dbReference>
<dbReference type="GO" id="GO:0008360">
    <property type="term" value="P:regulation of cell shape"/>
    <property type="evidence" value="ECO:0007669"/>
    <property type="project" value="UniProtKB-KW"/>
</dbReference>
<sequence>MGIDNNLFDKFTEEVCTQIKCTEVHQDIKEELACHLEDIKGEYIAQGSSFQEAEKLAISHMGDSEKIGFDLNKVYKKAPEYKTLIICSLFVAFGLFTQFSIFKNSPKVMSYSNYITTIVCTLLGSLIGITAYLFDYRKLENYSWHIYFITNFVFFLIVSFPYKINLILGINLVGKNFDIALATIILNSIALNGILPRLTNLKYSIIKKLSLIALCIYLILISDQYFCAALFSIFSIILLVNSKINIRYILATIGASISVICFAMFSTQYRYYRLIDLLNFRNNTSGANYLNEIIQKIILDSNLFGNGISTEILSNTPVINEGLIYTYIIYTFGWVVALTLLILILFLLTNLFRTSKSIKNQYGRNLFTLISFILAVEFLLSVALNLNLIPFVSAFMPFFSYSPFSTVVNLALIGIICSIYGRKNLSKSLVVPKLQLNN</sequence>
<dbReference type="RefSeq" id="WP_183276298.1">
    <property type="nucleotide sequence ID" value="NZ_BLZR01000001.1"/>
</dbReference>
<feature type="transmembrane region" description="Helical" evidence="6">
    <location>
        <begin position="179"/>
        <end position="199"/>
    </location>
</feature>
<dbReference type="NCBIfam" id="NF038403">
    <property type="entry name" value="perm_prefix_1"/>
    <property type="match status" value="1"/>
</dbReference>
<keyword evidence="4 6" id="KW-1133">Transmembrane helix</keyword>
<proteinExistence type="predicted"/>
<gene>
    <name evidence="7" type="ORF">bsdtw1_00810</name>
</gene>
<organism evidence="7 8">
    <name type="scientific">Clostridium fungisolvens</name>
    <dbReference type="NCBI Taxonomy" id="1604897"/>
    <lineage>
        <taxon>Bacteria</taxon>
        <taxon>Bacillati</taxon>
        <taxon>Bacillota</taxon>
        <taxon>Clostridia</taxon>
        <taxon>Eubacteriales</taxon>
        <taxon>Clostridiaceae</taxon>
        <taxon>Clostridium</taxon>
    </lineage>
</organism>
<feature type="transmembrane region" description="Helical" evidence="6">
    <location>
        <begin position="114"/>
        <end position="134"/>
    </location>
</feature>
<feature type="transmembrane region" description="Helical" evidence="6">
    <location>
        <begin position="211"/>
        <end position="240"/>
    </location>
</feature>
<dbReference type="GO" id="GO:0005886">
    <property type="term" value="C:plasma membrane"/>
    <property type="evidence" value="ECO:0007669"/>
    <property type="project" value="TreeGrafter"/>
</dbReference>
<name>A0A6V8SBY3_9CLOT</name>
<feature type="transmembrane region" description="Helical" evidence="6">
    <location>
        <begin position="246"/>
        <end position="265"/>
    </location>
</feature>
<protein>
    <submittedName>
        <fullName evidence="7">Peptidoglycan glycosyltransferase MrdB</fullName>
    </submittedName>
</protein>
<dbReference type="Proteomes" id="UP000580568">
    <property type="component" value="Unassembled WGS sequence"/>
</dbReference>
<dbReference type="Pfam" id="PF01098">
    <property type="entry name" value="FTSW_RODA_SPOVE"/>
    <property type="match status" value="1"/>
</dbReference>
<evidence type="ECO:0000256" key="5">
    <source>
        <dbReference type="ARBA" id="ARBA00023136"/>
    </source>
</evidence>
<feature type="transmembrane region" description="Helical" evidence="6">
    <location>
        <begin position="83"/>
        <end position="102"/>
    </location>
</feature>
<evidence type="ECO:0000313" key="8">
    <source>
        <dbReference type="Proteomes" id="UP000580568"/>
    </source>
</evidence>
<dbReference type="AlphaFoldDB" id="A0A6V8SBY3"/>
<feature type="transmembrane region" description="Helical" evidence="6">
    <location>
        <begin position="369"/>
        <end position="392"/>
    </location>
</feature>